<protein>
    <recommendedName>
        <fullName evidence="5">DUF4878 domain-containing protein</fullName>
    </recommendedName>
</protein>
<name>A0A099D3K9_9ACTN</name>
<sequence>MVAALLGVLLTGATTGGYLVFLTGPEDPGPAAADLLDKINGGRFGALERELCAANRAKLLRQLEQLSAGEFDLTLGEISARGDHATVRVTGTYSAGSASYPVDQELGLRWEEERWKVCDLAR</sequence>
<dbReference type="eggNOG" id="ENOG5034097">
    <property type="taxonomic scope" value="Bacteria"/>
</dbReference>
<gene>
    <name evidence="1" type="ORF">CDG81_14200</name>
    <name evidence="2" type="ORF">IL38_15580</name>
</gene>
<proteinExistence type="predicted"/>
<dbReference type="HOGENOM" id="CLU_2021753_0_0_11"/>
<dbReference type="Proteomes" id="UP000029737">
    <property type="component" value="Unassembled WGS sequence"/>
</dbReference>
<accession>A0A099D3K9</accession>
<dbReference type="EMBL" id="CP022752">
    <property type="protein sequence ID" value="ASU79250.1"/>
    <property type="molecule type" value="Genomic_DNA"/>
</dbReference>
<dbReference type="EMBL" id="JPMV01000027">
    <property type="protein sequence ID" value="KGI80773.1"/>
    <property type="molecule type" value="Genomic_DNA"/>
</dbReference>
<evidence type="ECO:0008006" key="5">
    <source>
        <dbReference type="Google" id="ProtNLM"/>
    </source>
</evidence>
<reference evidence="1 4" key="2">
    <citation type="submission" date="2017-08" db="EMBL/GenBank/DDBJ databases">
        <title>The complete genome sequence of moderately halophilic actinomycete Actinopolyspora erythraea YIM 90600, the producer of novel erythromycin, novel actinopolysporins A-C and tubercidin.</title>
        <authorList>
            <person name="Yin M."/>
            <person name="Tang S."/>
        </authorList>
    </citation>
    <scope>NUCLEOTIDE SEQUENCE [LARGE SCALE GENOMIC DNA]</scope>
    <source>
        <strain evidence="1 4">YIM 90600</strain>
    </source>
</reference>
<keyword evidence="3" id="KW-1185">Reference proteome</keyword>
<organism evidence="1 4">
    <name type="scientific">Actinopolyspora erythraea</name>
    <dbReference type="NCBI Taxonomy" id="414996"/>
    <lineage>
        <taxon>Bacteria</taxon>
        <taxon>Bacillati</taxon>
        <taxon>Actinomycetota</taxon>
        <taxon>Actinomycetes</taxon>
        <taxon>Actinopolysporales</taxon>
        <taxon>Actinopolysporaceae</taxon>
        <taxon>Actinopolyspora</taxon>
    </lineage>
</organism>
<evidence type="ECO:0000313" key="1">
    <source>
        <dbReference type="EMBL" id="ASU79250.1"/>
    </source>
</evidence>
<reference evidence="2 3" key="1">
    <citation type="journal article" date="2014" name="PLoS ONE">
        <title>Identification and Characterization of a New Erythromycin Biosynthetic Gene Cluster in Actinopolyspora erythraea YIM90600, a Novel Erythronolide-Producing Halophilic Actinomycete Isolated from Salt Field.</title>
        <authorList>
            <person name="Chen D."/>
            <person name="Feng J."/>
            <person name="Huang L."/>
            <person name="Zhang Q."/>
            <person name="Wu J."/>
            <person name="Zhu X."/>
            <person name="Duan Y."/>
            <person name="Xu Z."/>
        </authorList>
    </citation>
    <scope>NUCLEOTIDE SEQUENCE [LARGE SCALE GENOMIC DNA]</scope>
    <source>
        <strain evidence="2 3">YIM90600</strain>
    </source>
</reference>
<evidence type="ECO:0000313" key="4">
    <source>
        <dbReference type="Proteomes" id="UP000215043"/>
    </source>
</evidence>
<evidence type="ECO:0000313" key="2">
    <source>
        <dbReference type="EMBL" id="KGI80773.1"/>
    </source>
</evidence>
<dbReference type="AlphaFoldDB" id="A0A099D3K9"/>
<dbReference type="KEGG" id="aey:CDG81_14200"/>
<evidence type="ECO:0000313" key="3">
    <source>
        <dbReference type="Proteomes" id="UP000029737"/>
    </source>
</evidence>
<dbReference type="Proteomes" id="UP000215043">
    <property type="component" value="Chromosome"/>
</dbReference>